<keyword evidence="5 6" id="KW-0238">DNA-binding</keyword>
<evidence type="ECO:0000256" key="1">
    <source>
        <dbReference type="ARBA" id="ARBA00022649"/>
    </source>
</evidence>
<organism evidence="8 9">
    <name type="scientific">Phreatobacter stygius</name>
    <dbReference type="NCBI Taxonomy" id="1940610"/>
    <lineage>
        <taxon>Bacteria</taxon>
        <taxon>Pseudomonadati</taxon>
        <taxon>Pseudomonadota</taxon>
        <taxon>Alphaproteobacteria</taxon>
        <taxon>Hyphomicrobiales</taxon>
        <taxon>Phreatobacteraceae</taxon>
        <taxon>Phreatobacter</taxon>
    </lineage>
</organism>
<reference evidence="8 9" key="1">
    <citation type="submission" date="2019-04" db="EMBL/GenBank/DDBJ databases">
        <title>Phreatobacter aquaticus sp. nov.</title>
        <authorList>
            <person name="Choi A."/>
        </authorList>
    </citation>
    <scope>NUCLEOTIDE SEQUENCE [LARGE SCALE GENOMIC DNA]</scope>
    <source>
        <strain evidence="8 9">KCTC 52518</strain>
    </source>
</reference>
<sequence>MALSADAVDAHIKEWTERLSSNTLAYRAKWPRHLFHHTRLENAVRILRGGSLGARSCLTVGSFLDAAHTEVILTNSHAHRWVRLYFRPRTPTQYHIEGIRKDEECAGGVTAHAPMLVMFVFDAKSVLCRKGTHVSNMNMQRSEVTYDASDELLRSGIPFAKVYHDSSLGGDYSIIHHRCAEILAEHPLELDHLSWIYCRSTAERDTLLYSMGNSAAAKWVERVVVSDDLRVFLKEFPFTEEVTLQSDGLRFQFNPRRRGSGNIAVKIKVTDAKGNKTIEYEHGNVPPMPTPPSTKYFINQKIRPGLYRVTMNIDGHIAYDNIILVGDDLF</sequence>
<dbReference type="Proteomes" id="UP000298781">
    <property type="component" value="Chromosome"/>
</dbReference>
<comment type="caution">
    <text evidence="6">Lacks conserved residue(s) required for the propagation of feature annotation.</text>
</comment>
<dbReference type="RefSeq" id="WP_136961998.1">
    <property type="nucleotide sequence ID" value="NZ_CP039690.1"/>
</dbReference>
<feature type="domain" description="DarT" evidence="7">
    <location>
        <begin position="32"/>
        <end position="231"/>
    </location>
</feature>
<proteinExistence type="inferred from homology"/>
<dbReference type="InterPro" id="IPR029494">
    <property type="entry name" value="DarT"/>
</dbReference>
<dbReference type="PROSITE" id="PS52018">
    <property type="entry name" value="DART"/>
    <property type="match status" value="1"/>
</dbReference>
<keyword evidence="2" id="KW-0328">Glycosyltransferase</keyword>
<evidence type="ECO:0000256" key="2">
    <source>
        <dbReference type="ARBA" id="ARBA00022676"/>
    </source>
</evidence>
<gene>
    <name evidence="8" type="ORF">E8M01_21390</name>
</gene>
<dbReference type="GO" id="GO:0003677">
    <property type="term" value="F:DNA binding"/>
    <property type="evidence" value="ECO:0007669"/>
    <property type="project" value="UniProtKB-UniRule"/>
</dbReference>
<keyword evidence="3" id="KW-0808">Transferase</keyword>
<evidence type="ECO:0000259" key="7">
    <source>
        <dbReference type="PROSITE" id="PS52018"/>
    </source>
</evidence>
<evidence type="ECO:0000256" key="4">
    <source>
        <dbReference type="ARBA" id="ARBA00022695"/>
    </source>
</evidence>
<dbReference type="KEGG" id="pstg:E8M01_21390"/>
<dbReference type="OrthoDB" id="9813972at2"/>
<evidence type="ECO:0000256" key="5">
    <source>
        <dbReference type="ARBA" id="ARBA00023125"/>
    </source>
</evidence>
<evidence type="ECO:0000313" key="9">
    <source>
        <dbReference type="Proteomes" id="UP000298781"/>
    </source>
</evidence>
<keyword evidence="4" id="KW-0548">Nucleotidyltransferase</keyword>
<dbReference type="EMBL" id="CP039690">
    <property type="protein sequence ID" value="QCI66557.1"/>
    <property type="molecule type" value="Genomic_DNA"/>
</dbReference>
<evidence type="ECO:0000256" key="3">
    <source>
        <dbReference type="ARBA" id="ARBA00022679"/>
    </source>
</evidence>
<evidence type="ECO:0000256" key="6">
    <source>
        <dbReference type="PROSITE-ProRule" id="PRU01362"/>
    </source>
</evidence>
<accession>A0A4D7BF94</accession>
<dbReference type="GO" id="GO:0016757">
    <property type="term" value="F:glycosyltransferase activity"/>
    <property type="evidence" value="ECO:0007669"/>
    <property type="project" value="UniProtKB-KW"/>
</dbReference>
<name>A0A4D7BF94_9HYPH</name>
<dbReference type="AlphaFoldDB" id="A0A4D7BF94"/>
<protein>
    <submittedName>
        <fullName evidence="8">DUF4433 domain-containing protein</fullName>
    </submittedName>
</protein>
<evidence type="ECO:0000313" key="8">
    <source>
        <dbReference type="EMBL" id="QCI66557.1"/>
    </source>
</evidence>
<keyword evidence="1 6" id="KW-1277">Toxin-antitoxin system</keyword>
<comment type="similarity">
    <text evidence="6">Belongs to the DarT ADP-ribosyltransferase family.</text>
</comment>
<keyword evidence="9" id="KW-1185">Reference proteome</keyword>
<dbReference type="Pfam" id="PF14487">
    <property type="entry name" value="DarT"/>
    <property type="match status" value="1"/>
</dbReference>
<dbReference type="GO" id="GO:0016779">
    <property type="term" value="F:nucleotidyltransferase activity"/>
    <property type="evidence" value="ECO:0007669"/>
    <property type="project" value="UniProtKB-KW"/>
</dbReference>